<protein>
    <submittedName>
        <fullName evidence="2">MBL fold metallo-hydrolase</fullName>
    </submittedName>
</protein>
<reference evidence="2 3" key="1">
    <citation type="submission" date="2019-01" db="EMBL/GenBank/DDBJ databases">
        <title>Lactibacter flavus gen. nov., sp. nov., a novel bacterium of the family Propionibacteriaceae isolated from raw milk and dairy products.</title>
        <authorList>
            <person name="Huptas C."/>
            <person name="Wenning M."/>
            <person name="Breitenwieser F."/>
            <person name="Doll E."/>
            <person name="Von Neubeck M."/>
            <person name="Busse H.-J."/>
            <person name="Scherer S."/>
        </authorList>
    </citation>
    <scope>NUCLEOTIDE SEQUENCE [LARGE SCALE GENOMIC DNA]</scope>
    <source>
        <strain evidence="2 3">DSM 22130</strain>
    </source>
</reference>
<dbReference type="GO" id="GO:0016787">
    <property type="term" value="F:hydrolase activity"/>
    <property type="evidence" value="ECO:0007669"/>
    <property type="project" value="UniProtKB-KW"/>
</dbReference>
<gene>
    <name evidence="2" type="ORF">ET996_01240</name>
</gene>
<comment type="caution">
    <text evidence="2">The sequence shown here is derived from an EMBL/GenBank/DDBJ whole genome shotgun (WGS) entry which is preliminary data.</text>
</comment>
<dbReference type="AlphaFoldDB" id="A0A4Q9KP13"/>
<dbReference type="PANTHER" id="PTHR30619">
    <property type="entry name" value="DNA INTERNALIZATION/COMPETENCE PROTEIN COMEC/REC2"/>
    <property type="match status" value="1"/>
</dbReference>
<organism evidence="2 3">
    <name type="scientific">Propioniciclava tarda</name>
    <dbReference type="NCBI Taxonomy" id="433330"/>
    <lineage>
        <taxon>Bacteria</taxon>
        <taxon>Bacillati</taxon>
        <taxon>Actinomycetota</taxon>
        <taxon>Actinomycetes</taxon>
        <taxon>Propionibacteriales</taxon>
        <taxon>Propionibacteriaceae</taxon>
        <taxon>Propioniciclava</taxon>
    </lineage>
</organism>
<dbReference type="InterPro" id="IPR052159">
    <property type="entry name" value="Competence_DNA_uptake"/>
</dbReference>
<dbReference type="Proteomes" id="UP000291933">
    <property type="component" value="Unassembled WGS sequence"/>
</dbReference>
<feature type="domain" description="Metallo-beta-lactamase" evidence="1">
    <location>
        <begin position="12"/>
        <end position="76"/>
    </location>
</feature>
<dbReference type="Pfam" id="PF00753">
    <property type="entry name" value="Lactamase_B"/>
    <property type="match status" value="1"/>
</dbReference>
<evidence type="ECO:0000313" key="3">
    <source>
        <dbReference type="Proteomes" id="UP000291933"/>
    </source>
</evidence>
<dbReference type="SUPFAM" id="SSF56281">
    <property type="entry name" value="Metallo-hydrolase/oxidoreductase"/>
    <property type="match status" value="1"/>
</dbReference>
<dbReference type="RefSeq" id="WP_131170730.1">
    <property type="nucleotide sequence ID" value="NZ_FXTL01000001.1"/>
</dbReference>
<evidence type="ECO:0000259" key="1">
    <source>
        <dbReference type="Pfam" id="PF00753"/>
    </source>
</evidence>
<proteinExistence type="predicted"/>
<dbReference type="OrthoDB" id="2971563at2"/>
<evidence type="ECO:0000313" key="2">
    <source>
        <dbReference type="EMBL" id="TBT96318.1"/>
    </source>
</evidence>
<dbReference type="EMBL" id="SDMR01000001">
    <property type="protein sequence ID" value="TBT96318.1"/>
    <property type="molecule type" value="Genomic_DNA"/>
</dbReference>
<dbReference type="PANTHER" id="PTHR30619:SF1">
    <property type="entry name" value="RECOMBINATION PROTEIN 2"/>
    <property type="match status" value="1"/>
</dbReference>
<keyword evidence="3" id="KW-1185">Reference proteome</keyword>
<accession>A0A4Q9KP13</accession>
<sequence length="349" mass="37565">MKIEMLPAERGDCLWVTYGTPERHVLIDGGPVQTMGTLVPELERRLAALGPGDDRVELLVQTHIDADHIQGLTSLLSDPERVKLFRDVWLNGYRHVQSAVLGAPDAEMLTASLLLHPQRWNAAFGGEAVCVPRSGPLPVVELAGGLKLTLLAPTREALAALAPEWEKAVGELAGKGRPTPASRRRGGVLGFDADVAAAAPFKEDRSKPNSAGIAFIAEADGRRVLFLADVPPRFVLAAFDRLGPGAQRFDAVKLSHHGSRNNTSLELCRRISSPRWLVSTNGAQFGHPDAEALARVIVTQDRPTFWFNYETKFAADVVTGAGSRYSVELPPMRGGKRGEGIVVDLGVAG</sequence>
<dbReference type="Gene3D" id="3.60.15.10">
    <property type="entry name" value="Ribonuclease Z/Hydroxyacylglutathione hydrolase-like"/>
    <property type="match status" value="1"/>
</dbReference>
<keyword evidence="2" id="KW-0378">Hydrolase</keyword>
<dbReference type="InterPro" id="IPR036866">
    <property type="entry name" value="RibonucZ/Hydroxyglut_hydro"/>
</dbReference>
<name>A0A4Q9KP13_PROTD</name>
<dbReference type="InterPro" id="IPR001279">
    <property type="entry name" value="Metallo-B-lactamas"/>
</dbReference>